<dbReference type="Gene3D" id="2.60.40.1120">
    <property type="entry name" value="Carboxypeptidase-like, regulatory domain"/>
    <property type="match status" value="1"/>
</dbReference>
<dbReference type="InterPro" id="IPR037066">
    <property type="entry name" value="Plug_dom_sf"/>
</dbReference>
<dbReference type="SUPFAM" id="SSF56935">
    <property type="entry name" value="Porins"/>
    <property type="match status" value="1"/>
</dbReference>
<dbReference type="PANTHER" id="PTHR30069">
    <property type="entry name" value="TONB-DEPENDENT OUTER MEMBRANE RECEPTOR"/>
    <property type="match status" value="1"/>
</dbReference>
<evidence type="ECO:0000256" key="2">
    <source>
        <dbReference type="ARBA" id="ARBA00022448"/>
    </source>
</evidence>
<proteinExistence type="inferred from homology"/>
<dbReference type="Gene3D" id="2.40.170.20">
    <property type="entry name" value="TonB-dependent receptor, beta-barrel domain"/>
    <property type="match status" value="1"/>
</dbReference>
<dbReference type="PANTHER" id="PTHR30069:SF29">
    <property type="entry name" value="HEMOGLOBIN AND HEMOGLOBIN-HAPTOGLOBIN-BINDING PROTEIN 1-RELATED"/>
    <property type="match status" value="1"/>
</dbReference>
<dbReference type="InterPro" id="IPR023996">
    <property type="entry name" value="TonB-dep_OMP_SusC/RagA"/>
</dbReference>
<dbReference type="Pfam" id="PF07715">
    <property type="entry name" value="Plug"/>
    <property type="match status" value="1"/>
</dbReference>
<evidence type="ECO:0000256" key="1">
    <source>
        <dbReference type="ARBA" id="ARBA00004571"/>
    </source>
</evidence>
<reference evidence="10 11" key="1">
    <citation type="submission" date="2021-03" db="EMBL/GenBank/DDBJ databases">
        <title>Complete genome of Polaribacter_sp.G4M1.</title>
        <authorList>
            <person name="Jeong S.W."/>
            <person name="Bae J.W."/>
        </authorList>
    </citation>
    <scope>NUCLEOTIDE SEQUENCE [LARGE SCALE GENOMIC DNA]</scope>
    <source>
        <strain evidence="10 11">G4M1</strain>
    </source>
</reference>
<dbReference type="PROSITE" id="PS52016">
    <property type="entry name" value="TONB_DEPENDENT_REC_3"/>
    <property type="match status" value="1"/>
</dbReference>
<organism evidence="10 11">
    <name type="scientific">Polaribacter batillariae</name>
    <dbReference type="NCBI Taxonomy" id="2808900"/>
    <lineage>
        <taxon>Bacteria</taxon>
        <taxon>Pseudomonadati</taxon>
        <taxon>Bacteroidota</taxon>
        <taxon>Flavobacteriia</taxon>
        <taxon>Flavobacteriales</taxon>
        <taxon>Flavobacteriaceae</taxon>
    </lineage>
</organism>
<keyword evidence="6 8" id="KW-0472">Membrane</keyword>
<comment type="similarity">
    <text evidence="8">Belongs to the TonB-dependent receptor family.</text>
</comment>
<keyword evidence="10" id="KW-0675">Receptor</keyword>
<evidence type="ECO:0000256" key="3">
    <source>
        <dbReference type="ARBA" id="ARBA00022452"/>
    </source>
</evidence>
<keyword evidence="3 8" id="KW-1134">Transmembrane beta strand</keyword>
<dbReference type="Proteomes" id="UP000663935">
    <property type="component" value="Chromosome"/>
</dbReference>
<keyword evidence="4 8" id="KW-0812">Transmembrane</keyword>
<dbReference type="NCBIfam" id="TIGR04056">
    <property type="entry name" value="OMP_RagA_SusC"/>
    <property type="match status" value="1"/>
</dbReference>
<protein>
    <submittedName>
        <fullName evidence="10">TonB-dependent receptor</fullName>
    </submittedName>
</protein>
<keyword evidence="11" id="KW-1185">Reference proteome</keyword>
<dbReference type="RefSeq" id="WP_207972583.1">
    <property type="nucleotide sequence ID" value="NZ_CP071795.1"/>
</dbReference>
<evidence type="ECO:0000256" key="4">
    <source>
        <dbReference type="ARBA" id="ARBA00022692"/>
    </source>
</evidence>
<evidence type="ECO:0000259" key="9">
    <source>
        <dbReference type="Pfam" id="PF07715"/>
    </source>
</evidence>
<gene>
    <name evidence="10" type="ORF">JL193_03940</name>
</gene>
<dbReference type="NCBIfam" id="TIGR04057">
    <property type="entry name" value="SusC_RagA_signa"/>
    <property type="match status" value="1"/>
</dbReference>
<dbReference type="InterPro" id="IPR023997">
    <property type="entry name" value="TonB-dep_OMP_SusC/RagA_CS"/>
</dbReference>
<dbReference type="InterPro" id="IPR008969">
    <property type="entry name" value="CarboxyPept-like_regulatory"/>
</dbReference>
<sequence>MKTFIFLLCTSVFSFTSVNSFSQEKVKIDADKVMTVDQVFLLIQGQTKFRFLYPQDLFLGAPKVHLKKGIVKISKLLKESLSGSNVYYQLTDKNTIVIKKYDANQANNSLQDIPISGIVTDKDGEPLPGASILEKGTLNGVQSDFDGKFKLEVSNQNAILVVSYIGYKTQEVSVANKRNLTIKLLEDTASLDEIVVVGYGTQKRESVTGSVATVKSDQLVKVPAANTTAVLAGRLPGLIVNQTSGRPGSDTANINIRGFSEGALLIVDGFQRNFTQLDPNEIETITILKDAAAAVYGVRGGGGVILVTTKRGKIGKPVISYNNTYSLTSNTNYPELANYQEYKALVQNSRTGPGDYYFPDGNVQPLAGFITPERLEALENGTDPGTNWWDVVTRKATPLQQHNLNIRGGSKEVRYFASLGFLDQGTIWRSGDFGYKRYNSSINLDANINDNLSADLTVGWRRENRESQNSATPGDFFSALYAHPAFPSSLPDGRIPNVSIQNPYSPQAATIKDLSGFRTNLLEVLNANIGLKYKIPNIEGLEVEGKMAILKSHRRIKNVAKAYDVWYYDGTDFTSRSDRLNNALQDRYDEFERLTSQISLRYNKQLGDHNLGALVLFERQQEFSEFFNSSNADLLSAASPYLNNANPSDFAGGGSASELGRNGLVGRLNYGFKGKYLIEGVFRIDKSSLFPKASRTGYFPAVSLGWVASKESFLENSNTISNLKLRASYSRLGNDIGAGYDYIEGFNITGGYQIAGNFQQGIRTLAFPNPLLTWQESDLYNVGLELGLFNNKLNFETDVFYRKRFNILSQDLDNQVLPQNVGVDPPARNLNIRDNRGFETRISYRNTFKELKLNVSANASWAREKFVRQISQQEFDDPDRTRIAKRDGEWVNRTFGYVFDGFFKDQQEIDSYNGVIDFDGGDPDMNSNVIPGDIRVKDINGDGLIDDRDRVVIGRGGTPEIIFGLNTQLEWKGFDFTMFWQGAANFEQSITLDERSTITTTGGPRTPFKYLVGRVWTPETSDTASFPVDNQSALNYADANIDIYRIDSKYVRLKNLVIGYSLPKDAIKSLGATNLRLYLSGTNLLTFDKLGFYPFDPESGDRTSYPVQKVYTLGFNVSF</sequence>
<evidence type="ECO:0000313" key="11">
    <source>
        <dbReference type="Proteomes" id="UP000663935"/>
    </source>
</evidence>
<evidence type="ECO:0000256" key="7">
    <source>
        <dbReference type="ARBA" id="ARBA00023237"/>
    </source>
</evidence>
<dbReference type="InterPro" id="IPR036942">
    <property type="entry name" value="Beta-barrel_TonB_sf"/>
</dbReference>
<dbReference type="Gene3D" id="2.170.130.10">
    <property type="entry name" value="TonB-dependent receptor, plug domain"/>
    <property type="match status" value="1"/>
</dbReference>
<keyword evidence="2 8" id="KW-0813">Transport</keyword>
<keyword evidence="5" id="KW-0732">Signal</keyword>
<comment type="subcellular location">
    <subcellularLocation>
        <location evidence="1 8">Cell outer membrane</location>
        <topology evidence="1 8">Multi-pass membrane protein</topology>
    </subcellularLocation>
</comment>
<feature type="domain" description="TonB-dependent receptor plug" evidence="9">
    <location>
        <begin position="205"/>
        <end position="304"/>
    </location>
</feature>
<dbReference type="SUPFAM" id="SSF49464">
    <property type="entry name" value="Carboxypeptidase regulatory domain-like"/>
    <property type="match status" value="1"/>
</dbReference>
<dbReference type="InterPro" id="IPR039426">
    <property type="entry name" value="TonB-dep_rcpt-like"/>
</dbReference>
<evidence type="ECO:0000256" key="8">
    <source>
        <dbReference type="PROSITE-ProRule" id="PRU01360"/>
    </source>
</evidence>
<dbReference type="Pfam" id="PF13715">
    <property type="entry name" value="CarbopepD_reg_2"/>
    <property type="match status" value="1"/>
</dbReference>
<dbReference type="EMBL" id="CP071795">
    <property type="protein sequence ID" value="QTD38453.1"/>
    <property type="molecule type" value="Genomic_DNA"/>
</dbReference>
<accession>A0ABX7SY82</accession>
<name>A0ABX7SY82_9FLAO</name>
<keyword evidence="7 8" id="KW-0998">Cell outer membrane</keyword>
<evidence type="ECO:0000313" key="10">
    <source>
        <dbReference type="EMBL" id="QTD38453.1"/>
    </source>
</evidence>
<evidence type="ECO:0000256" key="5">
    <source>
        <dbReference type="ARBA" id="ARBA00022729"/>
    </source>
</evidence>
<evidence type="ECO:0000256" key="6">
    <source>
        <dbReference type="ARBA" id="ARBA00023136"/>
    </source>
</evidence>
<dbReference type="InterPro" id="IPR012910">
    <property type="entry name" value="Plug_dom"/>
</dbReference>